<dbReference type="EMBL" id="CAJFCJ010000107">
    <property type="protein sequence ID" value="CAD5126939.1"/>
    <property type="molecule type" value="Genomic_DNA"/>
</dbReference>
<keyword evidence="4" id="KW-1185">Reference proteome</keyword>
<accession>A0A7I8WFG5</accession>
<feature type="coiled-coil region" evidence="1">
    <location>
        <begin position="187"/>
        <end position="221"/>
    </location>
</feature>
<dbReference type="Proteomes" id="UP000549394">
    <property type="component" value="Unassembled WGS sequence"/>
</dbReference>
<organism evidence="3 4">
    <name type="scientific">Dimorphilus gyrociliatus</name>
    <dbReference type="NCBI Taxonomy" id="2664684"/>
    <lineage>
        <taxon>Eukaryota</taxon>
        <taxon>Metazoa</taxon>
        <taxon>Spiralia</taxon>
        <taxon>Lophotrochozoa</taxon>
        <taxon>Annelida</taxon>
        <taxon>Polychaeta</taxon>
        <taxon>Polychaeta incertae sedis</taxon>
        <taxon>Dinophilidae</taxon>
        <taxon>Dimorphilus</taxon>
    </lineage>
</organism>
<evidence type="ECO:0000256" key="1">
    <source>
        <dbReference type="SAM" id="Coils"/>
    </source>
</evidence>
<reference evidence="3 4" key="1">
    <citation type="submission" date="2020-08" db="EMBL/GenBank/DDBJ databases">
        <authorList>
            <person name="Hejnol A."/>
        </authorList>
    </citation>
    <scope>NUCLEOTIDE SEQUENCE [LARGE SCALE GENOMIC DNA]</scope>
</reference>
<gene>
    <name evidence="3" type="ORF">DGYR_LOCUS14156</name>
</gene>
<sequence>MLDMDAWKSSDGRLTFNITEAISCSTNNIIFLANCQKCGMSTITSSKVNLMEKWRSWTSKLSQSKTKGLGDLVYHMKDCGPGNLLILPCMTFDEAKEANRITKFCRSILSSNYKELNNIIKNNKDIKIENKYGDCLLRKVEVSVNNLNINLTENLEVDLPNLYDGGPHYSILTNTTNKVIMIDERMVNDLRMQVIQQQKEIENQRKIIEQQREEMGKLKLNNNIFTWNIKEAGTLVFTPNSQTQRNNNITLVNQNNSEDTTDTSDEEVEFMQMHSPKTFQPTKRTSDFNLFENEEVSPPKKHSLKTNSN</sequence>
<feature type="region of interest" description="Disordered" evidence="2">
    <location>
        <begin position="273"/>
        <end position="309"/>
    </location>
</feature>
<feature type="compositionally biased region" description="Basic residues" evidence="2">
    <location>
        <begin position="299"/>
        <end position="309"/>
    </location>
</feature>
<dbReference type="AlphaFoldDB" id="A0A7I8WFG5"/>
<evidence type="ECO:0000313" key="3">
    <source>
        <dbReference type="EMBL" id="CAD5126939.1"/>
    </source>
</evidence>
<comment type="caution">
    <text evidence="3">The sequence shown here is derived from an EMBL/GenBank/DDBJ whole genome shotgun (WGS) entry which is preliminary data.</text>
</comment>
<keyword evidence="1" id="KW-0175">Coiled coil</keyword>
<evidence type="ECO:0000313" key="4">
    <source>
        <dbReference type="Proteomes" id="UP000549394"/>
    </source>
</evidence>
<protein>
    <submittedName>
        <fullName evidence="3">Uncharacterized protein</fullName>
    </submittedName>
</protein>
<name>A0A7I8WFG5_9ANNE</name>
<evidence type="ECO:0000256" key="2">
    <source>
        <dbReference type="SAM" id="MobiDB-lite"/>
    </source>
</evidence>
<proteinExistence type="predicted"/>